<accession>A0ABS9EH34</accession>
<dbReference type="GO" id="GO:0016757">
    <property type="term" value="F:glycosyltransferase activity"/>
    <property type="evidence" value="ECO:0007669"/>
    <property type="project" value="UniProtKB-KW"/>
</dbReference>
<dbReference type="EMBL" id="JAKGTH010000009">
    <property type="protein sequence ID" value="MCF4102184.1"/>
    <property type="molecule type" value="Genomic_DNA"/>
</dbReference>
<dbReference type="PANTHER" id="PTHR45947:SF3">
    <property type="entry name" value="SULFOQUINOVOSYL TRANSFERASE SQD2"/>
    <property type="match status" value="1"/>
</dbReference>
<keyword evidence="4" id="KW-1185">Reference proteome</keyword>
<dbReference type="SUPFAM" id="SSF53756">
    <property type="entry name" value="UDP-Glycosyltransferase/glycogen phosphorylase"/>
    <property type="match status" value="1"/>
</dbReference>
<keyword evidence="3" id="KW-0808">Transferase</keyword>
<organism evidence="3 4">
    <name type="scientific">Gillisia lutea</name>
    <dbReference type="NCBI Taxonomy" id="2909668"/>
    <lineage>
        <taxon>Bacteria</taxon>
        <taxon>Pseudomonadati</taxon>
        <taxon>Bacteroidota</taxon>
        <taxon>Flavobacteriia</taxon>
        <taxon>Flavobacteriales</taxon>
        <taxon>Flavobacteriaceae</taxon>
        <taxon>Gillisia</taxon>
    </lineage>
</organism>
<keyword evidence="3" id="KW-0328">Glycosyltransferase</keyword>
<dbReference type="InterPro" id="IPR050194">
    <property type="entry name" value="Glycosyltransferase_grp1"/>
</dbReference>
<evidence type="ECO:0000313" key="4">
    <source>
        <dbReference type="Proteomes" id="UP001179363"/>
    </source>
</evidence>
<comment type="caution">
    <text evidence="3">The sequence shown here is derived from an EMBL/GenBank/DDBJ whole genome shotgun (WGS) entry which is preliminary data.</text>
</comment>
<dbReference type="Gene3D" id="3.40.50.2000">
    <property type="entry name" value="Glycogen Phosphorylase B"/>
    <property type="match status" value="2"/>
</dbReference>
<feature type="domain" description="Glycosyltransferase subfamily 4-like N-terminal" evidence="2">
    <location>
        <begin position="15"/>
        <end position="173"/>
    </location>
</feature>
<dbReference type="Pfam" id="PF00534">
    <property type="entry name" value="Glycos_transf_1"/>
    <property type="match status" value="1"/>
</dbReference>
<reference evidence="3" key="1">
    <citation type="submission" date="2022-01" db="EMBL/GenBank/DDBJ databases">
        <title>Gillisia lutea sp. nov., isolated from marine plastic residues from the Malvarosa beach (Valencia, Spain).</title>
        <authorList>
            <person name="Vidal-Verdu A."/>
            <person name="Molina-Menor E."/>
            <person name="Satari L."/>
            <person name="Pascual J."/>
            <person name="Pereto J."/>
            <person name="Porcar M."/>
        </authorList>
    </citation>
    <scope>NUCLEOTIDE SEQUENCE</scope>
    <source>
        <strain evidence="3">M10.2A</strain>
    </source>
</reference>
<dbReference type="PANTHER" id="PTHR45947">
    <property type="entry name" value="SULFOQUINOVOSYL TRANSFERASE SQD2"/>
    <property type="match status" value="1"/>
</dbReference>
<name>A0ABS9EH34_9FLAO</name>
<evidence type="ECO:0000313" key="3">
    <source>
        <dbReference type="EMBL" id="MCF4102184.1"/>
    </source>
</evidence>
<dbReference type="EC" id="2.4.-.-" evidence="3"/>
<dbReference type="RefSeq" id="WP_236134331.1">
    <property type="nucleotide sequence ID" value="NZ_JAKGTH010000009.1"/>
</dbReference>
<protein>
    <submittedName>
        <fullName evidence="3">Glycosyltransferase</fullName>
        <ecNumber evidence="3">2.4.-.-</ecNumber>
    </submittedName>
</protein>
<gene>
    <name evidence="3" type="ORF">L1I30_10935</name>
</gene>
<evidence type="ECO:0000259" key="2">
    <source>
        <dbReference type="Pfam" id="PF13439"/>
    </source>
</evidence>
<dbReference type="Proteomes" id="UP001179363">
    <property type="component" value="Unassembled WGS sequence"/>
</dbReference>
<evidence type="ECO:0000259" key="1">
    <source>
        <dbReference type="Pfam" id="PF00534"/>
    </source>
</evidence>
<proteinExistence type="predicted"/>
<dbReference type="InterPro" id="IPR001296">
    <property type="entry name" value="Glyco_trans_1"/>
</dbReference>
<sequence length="366" mass="41516">MKVIHYIGSIDQNSGGTASYMQLLTAELKKWVEIVVVTNVTANPLKLEGVKIHFIDLALLRWFQIKKEFKNILKLEKPDVLHINGIWNPQNFLVQKEAQRMGIKVVISPHGMLEPYIVNRHSTKKKIALTLYQNNAINTADYLHATAASELDNIRKLGFKKPGMIIPNGLNVSEILKKKIVEKNTPSKNILFLSRIHPKKGIELLIESISELKNQNVRVIIAGEGEREYIEELIQLTKLMGVENKIKFLGGVYGSDKWELYEQADVFVLPTYSENFGIVVIEALAAGIPVITTKGTPWEELITFNCGWWIELSVANLTQALFEAIKMSTVELEKMGERGRKLVEEKYDNKAIAKGMFQLYKNVLTK</sequence>
<feature type="domain" description="Glycosyl transferase family 1" evidence="1">
    <location>
        <begin position="177"/>
        <end position="341"/>
    </location>
</feature>
<dbReference type="Pfam" id="PF13439">
    <property type="entry name" value="Glyco_transf_4"/>
    <property type="match status" value="1"/>
</dbReference>
<dbReference type="InterPro" id="IPR028098">
    <property type="entry name" value="Glyco_trans_4-like_N"/>
</dbReference>